<evidence type="ECO:0000313" key="3">
    <source>
        <dbReference type="Proteomes" id="UP001642540"/>
    </source>
</evidence>
<accession>A0ABP1RIM5</accession>
<sequence length="275" mass="29642">MNLLAKFVVVKIVLFFISLIQQKAYGVPVSVSKNSVRADNALDKEYAALKQFIISDLGYTEEFADLVEVNLKRAIKEEKERQVAAGIVPEETTDIIDLRQQEEDYEDDTTPAGPTTPGVLPVDIVRGLASIIRSVQQLNVSQFWGSFVNFFPPGQRQNAQALIDASLGIRPTSWPTIPTTTTKLTTTTKDEDEIDSEESTTKASAAAVTSASVVATTGATAVATATVASAAATVTRAPAITRYMVRIRTPLPDTNNMENAVTLFQDLLGPSTSST</sequence>
<feature type="chain" id="PRO_5045159932" evidence="1">
    <location>
        <begin position="27"/>
        <end position="275"/>
    </location>
</feature>
<dbReference type="EMBL" id="CAXLJM020000075">
    <property type="protein sequence ID" value="CAL8128837.1"/>
    <property type="molecule type" value="Genomic_DNA"/>
</dbReference>
<keyword evidence="3" id="KW-1185">Reference proteome</keyword>
<protein>
    <submittedName>
        <fullName evidence="2">Uncharacterized protein</fullName>
    </submittedName>
</protein>
<proteinExistence type="predicted"/>
<keyword evidence="1" id="KW-0732">Signal</keyword>
<evidence type="ECO:0000313" key="2">
    <source>
        <dbReference type="EMBL" id="CAL8128837.1"/>
    </source>
</evidence>
<name>A0ABP1RIM5_9HEXA</name>
<comment type="caution">
    <text evidence="2">The sequence shown here is derived from an EMBL/GenBank/DDBJ whole genome shotgun (WGS) entry which is preliminary data.</text>
</comment>
<organism evidence="2 3">
    <name type="scientific">Orchesella dallaii</name>
    <dbReference type="NCBI Taxonomy" id="48710"/>
    <lineage>
        <taxon>Eukaryota</taxon>
        <taxon>Metazoa</taxon>
        <taxon>Ecdysozoa</taxon>
        <taxon>Arthropoda</taxon>
        <taxon>Hexapoda</taxon>
        <taxon>Collembola</taxon>
        <taxon>Entomobryomorpha</taxon>
        <taxon>Entomobryoidea</taxon>
        <taxon>Orchesellidae</taxon>
        <taxon>Orchesellinae</taxon>
        <taxon>Orchesella</taxon>
    </lineage>
</organism>
<gene>
    <name evidence="2" type="ORF">ODALV1_LOCUS22601</name>
</gene>
<dbReference type="Proteomes" id="UP001642540">
    <property type="component" value="Unassembled WGS sequence"/>
</dbReference>
<reference evidence="2 3" key="1">
    <citation type="submission" date="2024-08" db="EMBL/GenBank/DDBJ databases">
        <authorList>
            <person name="Cucini C."/>
            <person name="Frati F."/>
        </authorList>
    </citation>
    <scope>NUCLEOTIDE SEQUENCE [LARGE SCALE GENOMIC DNA]</scope>
</reference>
<evidence type="ECO:0000256" key="1">
    <source>
        <dbReference type="SAM" id="SignalP"/>
    </source>
</evidence>
<feature type="signal peptide" evidence="1">
    <location>
        <begin position="1"/>
        <end position="26"/>
    </location>
</feature>